<dbReference type="OrthoDB" id="5858354at2759"/>
<dbReference type="AlphaFoldDB" id="A0A0C2CT18"/>
<feature type="binding site" evidence="3">
    <location>
        <position position="62"/>
    </location>
    <ligand>
        <name>ATP</name>
        <dbReference type="ChEBI" id="CHEBI:30616"/>
    </ligand>
</feature>
<dbReference type="InterPro" id="IPR000719">
    <property type="entry name" value="Prot_kinase_dom"/>
</dbReference>
<evidence type="ECO:0000259" key="4">
    <source>
        <dbReference type="PROSITE" id="PS50011"/>
    </source>
</evidence>
<dbReference type="InterPro" id="IPR017441">
    <property type="entry name" value="Protein_kinase_ATP_BS"/>
</dbReference>
<evidence type="ECO:0000256" key="1">
    <source>
        <dbReference type="ARBA" id="ARBA00022741"/>
    </source>
</evidence>
<evidence type="ECO:0000313" key="6">
    <source>
        <dbReference type="Proteomes" id="UP000054047"/>
    </source>
</evidence>
<dbReference type="EMBL" id="KN731367">
    <property type="protein sequence ID" value="KIH60023.1"/>
    <property type="molecule type" value="Genomic_DNA"/>
</dbReference>
<feature type="domain" description="Protein kinase" evidence="4">
    <location>
        <begin position="29"/>
        <end position="154"/>
    </location>
</feature>
<dbReference type="PROSITE" id="PS50011">
    <property type="entry name" value="PROTEIN_KINASE_DOM"/>
    <property type="match status" value="1"/>
</dbReference>
<dbReference type="Proteomes" id="UP000054047">
    <property type="component" value="Unassembled WGS sequence"/>
</dbReference>
<dbReference type="InterPro" id="IPR050198">
    <property type="entry name" value="Non-receptor_tyrosine_kinases"/>
</dbReference>
<reference evidence="5 6" key="1">
    <citation type="submission" date="2013-12" db="EMBL/GenBank/DDBJ databases">
        <title>Draft genome of the parsitic nematode Ancylostoma duodenale.</title>
        <authorList>
            <person name="Mitreva M."/>
        </authorList>
    </citation>
    <scope>NUCLEOTIDE SEQUENCE [LARGE SCALE GENOMIC DNA]</scope>
    <source>
        <strain evidence="5 6">Zhejiang</strain>
    </source>
</reference>
<evidence type="ECO:0000256" key="2">
    <source>
        <dbReference type="ARBA" id="ARBA00022840"/>
    </source>
</evidence>
<keyword evidence="2 3" id="KW-0067">ATP-binding</keyword>
<dbReference type="GO" id="GO:0004672">
    <property type="term" value="F:protein kinase activity"/>
    <property type="evidence" value="ECO:0007669"/>
    <property type="project" value="InterPro"/>
</dbReference>
<dbReference type="Gene3D" id="3.30.200.20">
    <property type="entry name" value="Phosphorylase Kinase, domain 1"/>
    <property type="match status" value="1"/>
</dbReference>
<dbReference type="Pfam" id="PF07714">
    <property type="entry name" value="PK_Tyr_Ser-Thr"/>
    <property type="match status" value="1"/>
</dbReference>
<dbReference type="PANTHER" id="PTHR24418">
    <property type="entry name" value="TYROSINE-PROTEIN KINASE"/>
    <property type="match status" value="1"/>
</dbReference>
<keyword evidence="1 3" id="KW-0547">Nucleotide-binding</keyword>
<dbReference type="GO" id="GO:0005524">
    <property type="term" value="F:ATP binding"/>
    <property type="evidence" value="ECO:0007669"/>
    <property type="project" value="UniProtKB-UniRule"/>
</dbReference>
<dbReference type="SUPFAM" id="SSF56112">
    <property type="entry name" value="Protein kinase-like (PK-like)"/>
    <property type="match status" value="1"/>
</dbReference>
<protein>
    <recommendedName>
        <fullName evidence="4">Protein kinase domain-containing protein</fullName>
    </recommendedName>
</protein>
<evidence type="ECO:0000313" key="5">
    <source>
        <dbReference type="EMBL" id="KIH60023.1"/>
    </source>
</evidence>
<organism evidence="5 6">
    <name type="scientific">Ancylostoma duodenale</name>
    <dbReference type="NCBI Taxonomy" id="51022"/>
    <lineage>
        <taxon>Eukaryota</taxon>
        <taxon>Metazoa</taxon>
        <taxon>Ecdysozoa</taxon>
        <taxon>Nematoda</taxon>
        <taxon>Chromadorea</taxon>
        <taxon>Rhabditida</taxon>
        <taxon>Rhabditina</taxon>
        <taxon>Rhabditomorpha</taxon>
        <taxon>Strongyloidea</taxon>
        <taxon>Ancylostomatidae</taxon>
        <taxon>Ancylostomatinae</taxon>
        <taxon>Ancylostoma</taxon>
    </lineage>
</organism>
<accession>A0A0C2CT18</accession>
<dbReference type="PROSITE" id="PS00107">
    <property type="entry name" value="PROTEIN_KINASE_ATP"/>
    <property type="match status" value="1"/>
</dbReference>
<sequence>MGSGTSIGKDVKLLRPIPKQKWELTKNKLTLEQKIGKGEFGEVFSGKLCENPQKPPIKVAIKVIKLSENNKEEVEQMHKEARLMRQYKHRNIVAFFGVVYSGNDSAMIVMELIHGGALNSYLKKNQEGRRLSKLFDRCTKTIGEAIRLRLVQAG</sequence>
<dbReference type="InterPro" id="IPR011009">
    <property type="entry name" value="Kinase-like_dom_sf"/>
</dbReference>
<gene>
    <name evidence="5" type="ORF">ANCDUO_09736</name>
</gene>
<dbReference type="InterPro" id="IPR001245">
    <property type="entry name" value="Ser-Thr/Tyr_kinase_cat_dom"/>
</dbReference>
<name>A0A0C2CT18_9BILA</name>
<evidence type="ECO:0000256" key="3">
    <source>
        <dbReference type="PROSITE-ProRule" id="PRU10141"/>
    </source>
</evidence>
<keyword evidence="6" id="KW-1185">Reference proteome</keyword>
<proteinExistence type="predicted"/>